<reference evidence="1" key="1">
    <citation type="submission" date="2020-11" db="EMBL/GenBank/DDBJ databases">
        <authorList>
            <consortium name="DOE Joint Genome Institute"/>
            <person name="Ahrendt S."/>
            <person name="Riley R."/>
            <person name="Andreopoulos W."/>
            <person name="Labutti K."/>
            <person name="Pangilinan J."/>
            <person name="Ruiz-Duenas F.J."/>
            <person name="Barrasa J.M."/>
            <person name="Sanchez-Garcia M."/>
            <person name="Camarero S."/>
            <person name="Miyauchi S."/>
            <person name="Serrano A."/>
            <person name="Linde D."/>
            <person name="Babiker R."/>
            <person name="Drula E."/>
            <person name="Ayuso-Fernandez I."/>
            <person name="Pacheco R."/>
            <person name="Padilla G."/>
            <person name="Ferreira P."/>
            <person name="Barriuso J."/>
            <person name="Kellner H."/>
            <person name="Castanera R."/>
            <person name="Alfaro M."/>
            <person name="Ramirez L."/>
            <person name="Pisabarro A.G."/>
            <person name="Kuo A."/>
            <person name="Tritt A."/>
            <person name="Lipzen A."/>
            <person name="He G."/>
            <person name="Yan M."/>
            <person name="Ng V."/>
            <person name="Cullen D."/>
            <person name="Martin F."/>
            <person name="Rosso M.-N."/>
            <person name="Henrissat B."/>
            <person name="Hibbett D."/>
            <person name="Martinez A.T."/>
            <person name="Grigoriev I.V."/>
        </authorList>
    </citation>
    <scope>NUCLEOTIDE SEQUENCE</scope>
    <source>
        <strain evidence="1">AH 40177</strain>
    </source>
</reference>
<proteinExistence type="predicted"/>
<dbReference type="AlphaFoldDB" id="A0A9P5UBT1"/>
<organism evidence="1 2">
    <name type="scientific">Rhodocollybia butyracea</name>
    <dbReference type="NCBI Taxonomy" id="206335"/>
    <lineage>
        <taxon>Eukaryota</taxon>
        <taxon>Fungi</taxon>
        <taxon>Dikarya</taxon>
        <taxon>Basidiomycota</taxon>
        <taxon>Agaricomycotina</taxon>
        <taxon>Agaricomycetes</taxon>
        <taxon>Agaricomycetidae</taxon>
        <taxon>Agaricales</taxon>
        <taxon>Marasmiineae</taxon>
        <taxon>Omphalotaceae</taxon>
        <taxon>Rhodocollybia</taxon>
    </lineage>
</organism>
<dbReference type="Proteomes" id="UP000772434">
    <property type="component" value="Unassembled WGS sequence"/>
</dbReference>
<accession>A0A9P5UBT1</accession>
<dbReference type="EMBL" id="JADNRY010000024">
    <property type="protein sequence ID" value="KAF9072438.1"/>
    <property type="molecule type" value="Genomic_DNA"/>
</dbReference>
<gene>
    <name evidence="1" type="ORF">BDP27DRAFT_1320458</name>
</gene>
<evidence type="ECO:0000313" key="1">
    <source>
        <dbReference type="EMBL" id="KAF9072438.1"/>
    </source>
</evidence>
<protein>
    <submittedName>
        <fullName evidence="1">Uncharacterized protein</fullName>
    </submittedName>
</protein>
<comment type="caution">
    <text evidence="1">The sequence shown here is derived from an EMBL/GenBank/DDBJ whole genome shotgun (WGS) entry which is preliminary data.</text>
</comment>
<evidence type="ECO:0000313" key="2">
    <source>
        <dbReference type="Proteomes" id="UP000772434"/>
    </source>
</evidence>
<name>A0A9P5UBT1_9AGAR</name>
<keyword evidence="2" id="KW-1185">Reference proteome</keyword>
<sequence length="79" mass="9091">MGVLIRTAVKKGMEPQKTHHTFRPKYMDAPFELRHSTLERPISSQTVHLSDWDLISVSVKLNDQVYPSVLLQPVFLHPP</sequence>